<evidence type="ECO:0000256" key="5">
    <source>
        <dbReference type="ARBA" id="ARBA00022692"/>
    </source>
</evidence>
<feature type="transmembrane region" description="Helical" evidence="8">
    <location>
        <begin position="124"/>
        <end position="148"/>
    </location>
</feature>
<dbReference type="Gene3D" id="1.20.1740.10">
    <property type="entry name" value="Amino acid/polyamine transporter I"/>
    <property type="match status" value="1"/>
</dbReference>
<feature type="transmembrane region" description="Helical" evidence="8">
    <location>
        <begin position="94"/>
        <end position="112"/>
    </location>
</feature>
<evidence type="ECO:0000256" key="8">
    <source>
        <dbReference type="SAM" id="Phobius"/>
    </source>
</evidence>
<feature type="transmembrane region" description="Helical" evidence="8">
    <location>
        <begin position="169"/>
        <end position="193"/>
    </location>
</feature>
<evidence type="ECO:0000256" key="4">
    <source>
        <dbReference type="ARBA" id="ARBA00022475"/>
    </source>
</evidence>
<feature type="transmembrane region" description="Helical" evidence="8">
    <location>
        <begin position="473"/>
        <end position="494"/>
    </location>
</feature>
<dbReference type="GO" id="GO:0015179">
    <property type="term" value="F:L-amino acid transmembrane transporter activity"/>
    <property type="evidence" value="ECO:0007669"/>
    <property type="project" value="TreeGrafter"/>
</dbReference>
<dbReference type="InterPro" id="IPR002293">
    <property type="entry name" value="AA/rel_permease1"/>
</dbReference>
<proteinExistence type="inferred from homology"/>
<dbReference type="Pfam" id="PF13520">
    <property type="entry name" value="AA_permease_2"/>
    <property type="match status" value="1"/>
</dbReference>
<dbReference type="AlphaFoldDB" id="A0A7I8XBV4"/>
<evidence type="ECO:0000256" key="2">
    <source>
        <dbReference type="ARBA" id="ARBA00007040"/>
    </source>
</evidence>
<feature type="transmembrane region" description="Helical" evidence="8">
    <location>
        <begin position="213"/>
        <end position="232"/>
    </location>
</feature>
<organism evidence="9 10">
    <name type="scientific">Bursaphelenchus xylophilus</name>
    <name type="common">Pinewood nematode worm</name>
    <name type="synonym">Aphelenchoides xylophilus</name>
    <dbReference type="NCBI Taxonomy" id="6326"/>
    <lineage>
        <taxon>Eukaryota</taxon>
        <taxon>Metazoa</taxon>
        <taxon>Ecdysozoa</taxon>
        <taxon>Nematoda</taxon>
        <taxon>Chromadorea</taxon>
        <taxon>Rhabditida</taxon>
        <taxon>Tylenchina</taxon>
        <taxon>Tylenchomorpha</taxon>
        <taxon>Aphelenchoidea</taxon>
        <taxon>Aphelenchoididae</taxon>
        <taxon>Bursaphelenchus</taxon>
    </lineage>
</organism>
<name>A0A7I8XBV4_BURXY</name>
<feature type="transmembrane region" description="Helical" evidence="8">
    <location>
        <begin position="244"/>
        <end position="262"/>
    </location>
</feature>
<feature type="transmembrane region" description="Helical" evidence="8">
    <location>
        <begin position="282"/>
        <end position="299"/>
    </location>
</feature>
<feature type="transmembrane region" description="Helical" evidence="8">
    <location>
        <begin position="438"/>
        <end position="461"/>
    </location>
</feature>
<dbReference type="EMBL" id="CAJFDI010000001">
    <property type="protein sequence ID" value="CAD5209429.1"/>
    <property type="molecule type" value="Genomic_DNA"/>
</dbReference>
<protein>
    <submittedName>
        <fullName evidence="9">(pine wood nematode) hypothetical protein</fullName>
    </submittedName>
</protein>
<keyword evidence="10" id="KW-1185">Reference proteome</keyword>
<dbReference type="FunFam" id="1.20.1740.10:FF:000003">
    <property type="entry name" value="Y+L amino acid transporter 1 isoform X1"/>
    <property type="match status" value="1"/>
</dbReference>
<keyword evidence="6 8" id="KW-1133">Transmembrane helix</keyword>
<dbReference type="GO" id="GO:0005886">
    <property type="term" value="C:plasma membrane"/>
    <property type="evidence" value="ECO:0007669"/>
    <property type="project" value="UniProtKB-SubCell"/>
</dbReference>
<dbReference type="PANTHER" id="PTHR11785:SF528">
    <property type="entry name" value="AMINO ACID TRANSPORTER PROTEIN JHI-21"/>
    <property type="match status" value="1"/>
</dbReference>
<gene>
    <name evidence="9" type="ORF">BXYJ_LOCUS1438</name>
</gene>
<feature type="transmembrane region" description="Helical" evidence="8">
    <location>
        <begin position="500"/>
        <end position="518"/>
    </location>
</feature>
<dbReference type="SMR" id="A0A7I8XBV4"/>
<dbReference type="InterPro" id="IPR050598">
    <property type="entry name" value="AminoAcid_Transporter"/>
</dbReference>
<reference evidence="9" key="1">
    <citation type="submission" date="2020-09" db="EMBL/GenBank/DDBJ databases">
        <authorList>
            <person name="Kikuchi T."/>
        </authorList>
    </citation>
    <scope>NUCLEOTIDE SEQUENCE</scope>
    <source>
        <strain evidence="9">Ka4C1</strain>
    </source>
</reference>
<evidence type="ECO:0000313" key="9">
    <source>
        <dbReference type="EMBL" id="CAD5209429.1"/>
    </source>
</evidence>
<dbReference type="EMBL" id="CAJFCV020000001">
    <property type="protein sequence ID" value="CAG9084475.1"/>
    <property type="molecule type" value="Genomic_DNA"/>
</dbReference>
<keyword evidence="5 8" id="KW-0812">Transmembrane</keyword>
<dbReference type="Proteomes" id="UP000659654">
    <property type="component" value="Unassembled WGS sequence"/>
</dbReference>
<comment type="subcellular location">
    <subcellularLocation>
        <location evidence="1">Cell membrane</location>
        <topology evidence="1">Multi-pass membrane protein</topology>
    </subcellularLocation>
</comment>
<keyword evidence="3" id="KW-0813">Transport</keyword>
<dbReference type="PANTHER" id="PTHR11785">
    <property type="entry name" value="AMINO ACID TRANSPORTER"/>
    <property type="match status" value="1"/>
</dbReference>
<evidence type="ECO:0000256" key="3">
    <source>
        <dbReference type="ARBA" id="ARBA00022448"/>
    </source>
</evidence>
<keyword evidence="4" id="KW-1003">Cell membrane</keyword>
<sequence length="552" mass="61393">MPINLHYLRFKKRFTPKVHSLVRKRNTGCPVLSVLHQHLPSPRKRRKALAKCFYSMADDDSMEKDNRENDLHHEAALLEEGEETKIQLKQRISLFNGCAIIVGVIVGSGIFVSPRGVIEQTGSAFLSLVVWMFCGIFSLLGALCYAELGTTIPKSGGDYTYIHEAFGKVPAFIFLWMALIIVNPSSIAIMALTFSTYSLQPFYLDCTIPQTPIILLSAVMIIFLTFINCYNVRWSTKTQDISSVTKVAALLLIVFAGVYHFLTGSSNNFNWESLNSGSNMSIVSLALAFYQGVFSFSGYNYLNFVTEEIKEPNKNLPRAIYLSIPVVTVIYLLVNMAYFVALTPQEVLLSPAVAVTFANRVMGFLSPLMPFFVAISCIGSVNGIIFTSSRMFFAGARDGQLPELLAMIHVRLLTPIPSLIALCLLSLVNIFVSELRDLINYLSFAETAVVFMSVAALLKLRICSPEIPRPIKFNLLVPLSFLAICLFILVTPFVRSPIELIAAAIIICSGVPVYLAFVQVKAKPAVLYTPWVYFTQSMQKLLLCVTEDEHTE</sequence>
<evidence type="ECO:0000256" key="1">
    <source>
        <dbReference type="ARBA" id="ARBA00004651"/>
    </source>
</evidence>
<comment type="similarity">
    <text evidence="2">Belongs to the amino acid-polyamine-organocation (APC) superfamily. L-type amino acid transporter (LAT) (TC 2.A.3.8) family.</text>
</comment>
<accession>A0A7I8XBV4</accession>
<dbReference type="Proteomes" id="UP000582659">
    <property type="component" value="Unassembled WGS sequence"/>
</dbReference>
<evidence type="ECO:0000313" key="10">
    <source>
        <dbReference type="Proteomes" id="UP000659654"/>
    </source>
</evidence>
<comment type="caution">
    <text evidence="9">The sequence shown here is derived from an EMBL/GenBank/DDBJ whole genome shotgun (WGS) entry which is preliminary data.</text>
</comment>
<evidence type="ECO:0000256" key="6">
    <source>
        <dbReference type="ARBA" id="ARBA00022989"/>
    </source>
</evidence>
<evidence type="ECO:0000256" key="7">
    <source>
        <dbReference type="ARBA" id="ARBA00023136"/>
    </source>
</evidence>
<keyword evidence="7 8" id="KW-0472">Membrane</keyword>
<feature type="transmembrane region" description="Helical" evidence="8">
    <location>
        <begin position="320"/>
        <end position="341"/>
    </location>
</feature>
<dbReference type="OrthoDB" id="3257095at2759"/>
<feature type="transmembrane region" description="Helical" evidence="8">
    <location>
        <begin position="361"/>
        <end position="387"/>
    </location>
</feature>
<feature type="transmembrane region" description="Helical" evidence="8">
    <location>
        <begin position="408"/>
        <end position="432"/>
    </location>
</feature>